<dbReference type="PRINTS" id="PR00983">
    <property type="entry name" value="TRNASYNTHCYS"/>
</dbReference>
<dbReference type="GO" id="GO:0005524">
    <property type="term" value="F:ATP binding"/>
    <property type="evidence" value="ECO:0007669"/>
    <property type="project" value="UniProtKB-UniRule"/>
</dbReference>
<dbReference type="AlphaFoldDB" id="A0A523BAP1"/>
<keyword evidence="1 8" id="KW-0436">Ligase</keyword>
<feature type="domain" description="tRNA synthetases class I catalytic" evidence="9">
    <location>
        <begin position="22"/>
        <end position="309"/>
    </location>
</feature>
<dbReference type="Proteomes" id="UP000315399">
    <property type="component" value="Unassembled WGS sequence"/>
</dbReference>
<keyword evidence="8" id="KW-0963">Cytoplasm</keyword>
<dbReference type="NCBIfam" id="TIGR00435">
    <property type="entry name" value="cysS"/>
    <property type="match status" value="1"/>
</dbReference>
<sequence>MGDLMKIFNTRTGSKEDFIPQDPFEVKAYVCGPTVYDLCHVGHARTYINFDVLKRYLISLGYRVTHVQNFTDIDEKIDQRAKKEGLSPREVAERFIREYFFDMDSLNVMRATKYTRASEYVPKIIKITERLLELGYAYRSGNTIYFDVEAAGGFGELVKDLKETIVGEIRVQGKRGPFDFVLWRVTGEGFDSPFGRGVPGWHTECVAMSMDTLGETLDIHWGGKDLIYPHHECESLIAKALTGKRFVRYWVHNDFVLIEGEKMSKSSGGKAYIRDILKKYPAEVLRTWILRSNYRTKIEYSEESLEEARVLYEKMRKAAAKSRGKEEMGQCAKDFAATFMSALDDDLETGEALSAVEELSDLILEREVEGAWRIFSLVETILGIKLHTPP</sequence>
<dbReference type="CDD" id="cd00672">
    <property type="entry name" value="CysRS_core"/>
    <property type="match status" value="1"/>
</dbReference>
<dbReference type="PANTHER" id="PTHR10890">
    <property type="entry name" value="CYSTEINYL-TRNA SYNTHETASE"/>
    <property type="match status" value="1"/>
</dbReference>
<dbReference type="HAMAP" id="MF_00041">
    <property type="entry name" value="Cys_tRNA_synth"/>
    <property type="match status" value="1"/>
</dbReference>
<feature type="short sequence motif" description="'HIGH' region" evidence="8">
    <location>
        <begin position="33"/>
        <end position="43"/>
    </location>
</feature>
<dbReference type="InterPro" id="IPR024909">
    <property type="entry name" value="Cys-tRNA/MSH_ligase"/>
</dbReference>
<feature type="binding site" evidence="8">
    <location>
        <position position="31"/>
    </location>
    <ligand>
        <name>Zn(2+)</name>
        <dbReference type="ChEBI" id="CHEBI:29105"/>
    </ligand>
</feature>
<name>A0A523BAP1_9CREN</name>
<dbReference type="GO" id="GO:0004817">
    <property type="term" value="F:cysteine-tRNA ligase activity"/>
    <property type="evidence" value="ECO:0007669"/>
    <property type="project" value="UniProtKB-UniRule"/>
</dbReference>
<dbReference type="GO" id="GO:0008270">
    <property type="term" value="F:zinc ion binding"/>
    <property type="evidence" value="ECO:0007669"/>
    <property type="project" value="UniProtKB-UniRule"/>
</dbReference>
<dbReference type="GO" id="GO:0005829">
    <property type="term" value="C:cytosol"/>
    <property type="evidence" value="ECO:0007669"/>
    <property type="project" value="TreeGrafter"/>
</dbReference>
<accession>A0A523BAP1</accession>
<evidence type="ECO:0000256" key="5">
    <source>
        <dbReference type="ARBA" id="ARBA00022840"/>
    </source>
</evidence>
<feature type="binding site" evidence="8">
    <location>
        <position position="205"/>
    </location>
    <ligand>
        <name>Zn(2+)</name>
        <dbReference type="ChEBI" id="CHEBI:29105"/>
    </ligand>
</feature>
<feature type="binding site" evidence="8">
    <location>
        <position position="234"/>
    </location>
    <ligand>
        <name>Zn(2+)</name>
        <dbReference type="ChEBI" id="CHEBI:29105"/>
    </ligand>
</feature>
<comment type="cofactor">
    <cofactor evidence="8">
        <name>Zn(2+)</name>
        <dbReference type="ChEBI" id="CHEBI:29105"/>
    </cofactor>
    <text evidence="8">Binds 1 zinc ion per subunit.</text>
</comment>
<feature type="binding site" evidence="8">
    <location>
        <position position="265"/>
    </location>
    <ligand>
        <name>ATP</name>
        <dbReference type="ChEBI" id="CHEBI:30616"/>
    </ligand>
</feature>
<keyword evidence="2 8" id="KW-0479">Metal-binding</keyword>
<dbReference type="InterPro" id="IPR015803">
    <property type="entry name" value="Cys-tRNA-ligase"/>
</dbReference>
<evidence type="ECO:0000256" key="8">
    <source>
        <dbReference type="HAMAP-Rule" id="MF_00041"/>
    </source>
</evidence>
<evidence type="ECO:0000256" key="3">
    <source>
        <dbReference type="ARBA" id="ARBA00022741"/>
    </source>
</evidence>
<evidence type="ECO:0000256" key="6">
    <source>
        <dbReference type="ARBA" id="ARBA00022917"/>
    </source>
</evidence>
<keyword evidence="4 8" id="KW-0862">Zinc</keyword>
<keyword evidence="6 8" id="KW-0648">Protein biosynthesis</keyword>
<dbReference type="Pfam" id="PF01406">
    <property type="entry name" value="tRNA-synt_1e"/>
    <property type="match status" value="1"/>
</dbReference>
<evidence type="ECO:0000256" key="2">
    <source>
        <dbReference type="ARBA" id="ARBA00022723"/>
    </source>
</evidence>
<feature type="binding site" evidence="8">
    <location>
        <position position="230"/>
    </location>
    <ligand>
        <name>Zn(2+)</name>
        <dbReference type="ChEBI" id="CHEBI:29105"/>
    </ligand>
</feature>
<organism evidence="10 11">
    <name type="scientific">Thermoproteota archaeon</name>
    <dbReference type="NCBI Taxonomy" id="2056631"/>
    <lineage>
        <taxon>Archaea</taxon>
        <taxon>Thermoproteota</taxon>
    </lineage>
</organism>
<keyword evidence="3 8" id="KW-0547">Nucleotide-binding</keyword>
<protein>
    <recommendedName>
        <fullName evidence="8">Cysteine--tRNA ligase</fullName>
        <ecNumber evidence="8">6.1.1.16</ecNumber>
    </recommendedName>
    <alternativeName>
        <fullName evidence="8">Cysteinyl-tRNA synthetase</fullName>
        <shortName evidence="8">CysRS</shortName>
    </alternativeName>
</protein>
<evidence type="ECO:0000313" key="10">
    <source>
        <dbReference type="EMBL" id="TDA37550.1"/>
    </source>
</evidence>
<dbReference type="EMBL" id="QNVH01000066">
    <property type="protein sequence ID" value="TDA37550.1"/>
    <property type="molecule type" value="Genomic_DNA"/>
</dbReference>
<dbReference type="PANTHER" id="PTHR10890:SF3">
    <property type="entry name" value="CYSTEINE--TRNA LIGASE, CYTOPLASMIC"/>
    <property type="match status" value="1"/>
</dbReference>
<dbReference type="InterPro" id="IPR014729">
    <property type="entry name" value="Rossmann-like_a/b/a_fold"/>
</dbReference>
<dbReference type="EC" id="6.1.1.16" evidence="8"/>
<dbReference type="SUPFAM" id="SSF52374">
    <property type="entry name" value="Nucleotidylyl transferase"/>
    <property type="match status" value="1"/>
</dbReference>
<proteinExistence type="inferred from homology"/>
<comment type="similarity">
    <text evidence="8">Belongs to the class-I aminoacyl-tRNA synthetase family.</text>
</comment>
<keyword evidence="7 8" id="KW-0030">Aminoacyl-tRNA synthetase</keyword>
<dbReference type="InterPro" id="IPR032678">
    <property type="entry name" value="tRNA-synt_1_cat_dom"/>
</dbReference>
<dbReference type="Gene3D" id="1.20.120.1910">
    <property type="entry name" value="Cysteine-tRNA ligase, C-terminal anti-codon recognition domain"/>
    <property type="match status" value="1"/>
</dbReference>
<evidence type="ECO:0000313" key="11">
    <source>
        <dbReference type="Proteomes" id="UP000315399"/>
    </source>
</evidence>
<evidence type="ECO:0000259" key="9">
    <source>
        <dbReference type="Pfam" id="PF01406"/>
    </source>
</evidence>
<dbReference type="GO" id="GO:0006423">
    <property type="term" value="P:cysteinyl-tRNA aminoacylation"/>
    <property type="evidence" value="ECO:0007669"/>
    <property type="project" value="UniProtKB-UniRule"/>
</dbReference>
<evidence type="ECO:0000256" key="1">
    <source>
        <dbReference type="ARBA" id="ARBA00022598"/>
    </source>
</evidence>
<reference evidence="10 11" key="1">
    <citation type="journal article" date="2019" name="Nat. Microbiol.">
        <title>Expanding anaerobic alkane metabolism in the domain of Archaea.</title>
        <authorList>
            <person name="Wang Y."/>
            <person name="Wegener G."/>
            <person name="Hou J."/>
            <person name="Wang F."/>
            <person name="Xiao X."/>
        </authorList>
    </citation>
    <scope>NUCLEOTIDE SEQUENCE [LARGE SCALE GENOMIC DNA]</scope>
    <source>
        <strain evidence="10">WYZ-LMO10</strain>
    </source>
</reference>
<gene>
    <name evidence="8" type="primary">cysS</name>
    <name evidence="10" type="ORF">DSO08_05520</name>
</gene>
<comment type="catalytic activity">
    <reaction evidence="8">
        <text>tRNA(Cys) + L-cysteine + ATP = L-cysteinyl-tRNA(Cys) + AMP + diphosphate</text>
        <dbReference type="Rhea" id="RHEA:17773"/>
        <dbReference type="Rhea" id="RHEA-COMP:9661"/>
        <dbReference type="Rhea" id="RHEA-COMP:9679"/>
        <dbReference type="ChEBI" id="CHEBI:30616"/>
        <dbReference type="ChEBI" id="CHEBI:33019"/>
        <dbReference type="ChEBI" id="CHEBI:35235"/>
        <dbReference type="ChEBI" id="CHEBI:78442"/>
        <dbReference type="ChEBI" id="CHEBI:78517"/>
        <dbReference type="ChEBI" id="CHEBI:456215"/>
        <dbReference type="EC" id="6.1.1.16"/>
    </reaction>
</comment>
<comment type="caution">
    <text evidence="10">The sequence shown here is derived from an EMBL/GenBank/DDBJ whole genome shotgun (WGS) entry which is preliminary data.</text>
</comment>
<comment type="subcellular location">
    <subcellularLocation>
        <location evidence="8">Cytoplasm</location>
    </subcellularLocation>
</comment>
<evidence type="ECO:0000256" key="4">
    <source>
        <dbReference type="ARBA" id="ARBA00022833"/>
    </source>
</evidence>
<evidence type="ECO:0000256" key="7">
    <source>
        <dbReference type="ARBA" id="ARBA00023146"/>
    </source>
</evidence>
<keyword evidence="5 8" id="KW-0067">ATP-binding</keyword>
<dbReference type="Gene3D" id="3.40.50.620">
    <property type="entry name" value="HUPs"/>
    <property type="match status" value="1"/>
</dbReference>
<feature type="short sequence motif" description="'KMSKS' region" evidence="8">
    <location>
        <begin position="262"/>
        <end position="266"/>
    </location>
</feature>